<dbReference type="Proteomes" id="UP001597090">
    <property type="component" value="Unassembled WGS sequence"/>
</dbReference>
<evidence type="ECO:0000259" key="1">
    <source>
        <dbReference type="Pfam" id="PF13466"/>
    </source>
</evidence>
<evidence type="ECO:0000313" key="3">
    <source>
        <dbReference type="Proteomes" id="UP001597090"/>
    </source>
</evidence>
<dbReference type="Gene3D" id="3.30.750.24">
    <property type="entry name" value="STAS domain"/>
    <property type="match status" value="1"/>
</dbReference>
<dbReference type="Pfam" id="PF13466">
    <property type="entry name" value="STAS_2"/>
    <property type="match status" value="1"/>
</dbReference>
<dbReference type="RefSeq" id="WP_386811987.1">
    <property type="nucleotide sequence ID" value="NZ_JBHTIH010000003.1"/>
</dbReference>
<sequence length="97" mass="10235">MNQLSLQTDLGIECVAQLQAALQPHLDDDAPLALAGDRVERVHAAGLQLLHAFVRDRAAHGRHTTVTLASPTLAAAARQLALAVSLGVDTPMDSEHV</sequence>
<accession>A0ABW2YQ79</accession>
<dbReference type="SUPFAM" id="SSF52091">
    <property type="entry name" value="SpoIIaa-like"/>
    <property type="match status" value="1"/>
</dbReference>
<dbReference type="EMBL" id="JBHTIH010000003">
    <property type="protein sequence ID" value="MFD0738966.1"/>
    <property type="molecule type" value="Genomic_DNA"/>
</dbReference>
<organism evidence="2 3">
    <name type="scientific">Lysobacter koreensis</name>
    <dbReference type="NCBI Taxonomy" id="266122"/>
    <lineage>
        <taxon>Bacteria</taxon>
        <taxon>Pseudomonadati</taxon>
        <taxon>Pseudomonadota</taxon>
        <taxon>Gammaproteobacteria</taxon>
        <taxon>Lysobacterales</taxon>
        <taxon>Lysobacteraceae</taxon>
        <taxon>Lysobacter</taxon>
    </lineage>
</organism>
<comment type="caution">
    <text evidence="2">The sequence shown here is derived from an EMBL/GenBank/DDBJ whole genome shotgun (WGS) entry which is preliminary data.</text>
</comment>
<dbReference type="InterPro" id="IPR058548">
    <property type="entry name" value="MlaB-like_STAS"/>
</dbReference>
<dbReference type="InterPro" id="IPR036513">
    <property type="entry name" value="STAS_dom_sf"/>
</dbReference>
<feature type="domain" description="MlaB-like STAS" evidence="1">
    <location>
        <begin position="4"/>
        <end position="82"/>
    </location>
</feature>
<protein>
    <submittedName>
        <fullName evidence="2">STAS domain-containing protein</fullName>
    </submittedName>
</protein>
<name>A0ABW2YQ79_9GAMM</name>
<proteinExistence type="predicted"/>
<gene>
    <name evidence="2" type="ORF">ACFQZQ_06695</name>
</gene>
<keyword evidence="3" id="KW-1185">Reference proteome</keyword>
<evidence type="ECO:0000313" key="2">
    <source>
        <dbReference type="EMBL" id="MFD0738966.1"/>
    </source>
</evidence>
<reference evidence="3" key="1">
    <citation type="journal article" date="2019" name="Int. J. Syst. Evol. Microbiol.">
        <title>The Global Catalogue of Microorganisms (GCM) 10K type strain sequencing project: providing services to taxonomists for standard genome sequencing and annotation.</title>
        <authorList>
            <consortium name="The Broad Institute Genomics Platform"/>
            <consortium name="The Broad Institute Genome Sequencing Center for Infectious Disease"/>
            <person name="Wu L."/>
            <person name="Ma J."/>
        </authorList>
    </citation>
    <scope>NUCLEOTIDE SEQUENCE [LARGE SCALE GENOMIC DNA]</scope>
    <source>
        <strain evidence="3">CCUG 55491</strain>
    </source>
</reference>